<dbReference type="GO" id="GO:0030992">
    <property type="term" value="C:intraciliary transport particle B"/>
    <property type="evidence" value="ECO:0007669"/>
    <property type="project" value="TreeGrafter"/>
</dbReference>
<feature type="domain" description="IFT80 second beta-propeller" evidence="3">
    <location>
        <begin position="235"/>
        <end position="523"/>
    </location>
</feature>
<dbReference type="OrthoDB" id="408728at2759"/>
<evidence type="ECO:0000313" key="5">
    <source>
        <dbReference type="EMBL" id="KAG8035853.1"/>
    </source>
</evidence>
<evidence type="ECO:0000259" key="3">
    <source>
        <dbReference type="Pfam" id="PF23335"/>
    </source>
</evidence>
<dbReference type="SMART" id="SM00320">
    <property type="entry name" value="WD40"/>
    <property type="match status" value="4"/>
</dbReference>
<keyword evidence="1" id="KW-0853">WD repeat</keyword>
<feature type="repeat" description="WD" evidence="1">
    <location>
        <begin position="108"/>
        <end position="140"/>
    </location>
</feature>
<keyword evidence="6" id="KW-1185">Reference proteome</keyword>
<evidence type="ECO:0000313" key="6">
    <source>
        <dbReference type="Proteomes" id="UP000729913"/>
    </source>
</evidence>
<evidence type="ECO:0000256" key="2">
    <source>
        <dbReference type="SAM" id="MobiDB-lite"/>
    </source>
</evidence>
<dbReference type="InterPro" id="IPR001680">
    <property type="entry name" value="WD40_rpt"/>
</dbReference>
<dbReference type="Pfam" id="PF23335">
    <property type="entry name" value="Beta-prop_IFT80_2nd"/>
    <property type="match status" value="1"/>
</dbReference>
<dbReference type="GO" id="GO:0005929">
    <property type="term" value="C:cilium"/>
    <property type="evidence" value="ECO:0007669"/>
    <property type="project" value="TreeGrafter"/>
</dbReference>
<dbReference type="GO" id="GO:0060271">
    <property type="term" value="P:cilium assembly"/>
    <property type="evidence" value="ECO:0007669"/>
    <property type="project" value="TreeGrafter"/>
</dbReference>
<proteinExistence type="predicted"/>
<dbReference type="Pfam" id="PF23387">
    <property type="entry name" value="TPR_IFT80_172"/>
    <property type="match status" value="1"/>
</dbReference>
<reference evidence="5" key="2">
    <citation type="submission" date="2021-04" db="EMBL/GenBank/DDBJ databases">
        <title>Genome-wide patterns of bracovirus chromosomal integration into multiple host tissues during parasitism.</title>
        <authorList>
            <person name="Chebbi M.A.C."/>
        </authorList>
    </citation>
    <scope>NUCLEOTIDE SEQUENCE</scope>
    <source>
        <tissue evidence="5">Whole body</tissue>
    </source>
</reference>
<dbReference type="InterPro" id="IPR056456">
    <property type="entry name" value="Beta-prop_IFT80_2nd"/>
</dbReference>
<comment type="caution">
    <text evidence="5">The sequence shown here is derived from an EMBL/GenBank/DDBJ whole genome shotgun (WGS) entry which is preliminary data.</text>
</comment>
<dbReference type="AlphaFoldDB" id="A0A8J5V7S3"/>
<organism evidence="5 6">
    <name type="scientific">Cotesia typhae</name>
    <dbReference type="NCBI Taxonomy" id="2053667"/>
    <lineage>
        <taxon>Eukaryota</taxon>
        <taxon>Metazoa</taxon>
        <taxon>Ecdysozoa</taxon>
        <taxon>Arthropoda</taxon>
        <taxon>Hexapoda</taxon>
        <taxon>Insecta</taxon>
        <taxon>Pterygota</taxon>
        <taxon>Neoptera</taxon>
        <taxon>Endopterygota</taxon>
        <taxon>Hymenoptera</taxon>
        <taxon>Apocrita</taxon>
        <taxon>Ichneumonoidea</taxon>
        <taxon>Braconidae</taxon>
        <taxon>Microgastrinae</taxon>
        <taxon>Cotesia</taxon>
    </lineage>
</organism>
<evidence type="ECO:0008006" key="7">
    <source>
        <dbReference type="Google" id="ProtNLM"/>
    </source>
</evidence>
<feature type="compositionally biased region" description="Low complexity" evidence="2">
    <location>
        <begin position="702"/>
        <end position="711"/>
    </location>
</feature>
<dbReference type="PANTHER" id="PTHR24098">
    <property type="entry name" value="OUTER SEGMENT 5"/>
    <property type="match status" value="1"/>
</dbReference>
<feature type="region of interest" description="Disordered" evidence="2">
    <location>
        <begin position="694"/>
        <end position="717"/>
    </location>
</feature>
<feature type="domain" description="IFT80/172/WDR35 TPR" evidence="4">
    <location>
        <begin position="553"/>
        <end position="692"/>
    </location>
</feature>
<dbReference type="Pfam" id="PF00400">
    <property type="entry name" value="WD40"/>
    <property type="match status" value="2"/>
</dbReference>
<dbReference type="FunFam" id="2.130.10.10:FF:000298">
    <property type="entry name" value="Intraflagellar transport 80 homolog (Chlamydomonas)"/>
    <property type="match status" value="1"/>
</dbReference>
<evidence type="ECO:0000256" key="1">
    <source>
        <dbReference type="PROSITE-ProRule" id="PRU00221"/>
    </source>
</evidence>
<reference evidence="5" key="1">
    <citation type="submission" date="2020-03" db="EMBL/GenBank/DDBJ databases">
        <authorList>
            <person name="Chebbi M.A."/>
            <person name="Drezen J.M."/>
        </authorList>
    </citation>
    <scope>NUCLEOTIDE SEQUENCE</scope>
    <source>
        <tissue evidence="5">Whole body</tissue>
    </source>
</reference>
<dbReference type="Proteomes" id="UP000729913">
    <property type="component" value="Unassembled WGS sequence"/>
</dbReference>
<dbReference type="PROSITE" id="PS50294">
    <property type="entry name" value="WD_REPEATS_REGION"/>
    <property type="match status" value="2"/>
</dbReference>
<dbReference type="EMBL" id="JAAOIC020000052">
    <property type="protein sequence ID" value="KAG8035853.1"/>
    <property type="molecule type" value="Genomic_DNA"/>
</dbReference>
<dbReference type="PROSITE" id="PS50082">
    <property type="entry name" value="WD_REPEATS_2"/>
    <property type="match status" value="2"/>
</dbReference>
<evidence type="ECO:0000259" key="4">
    <source>
        <dbReference type="Pfam" id="PF23387"/>
    </source>
</evidence>
<feature type="repeat" description="WD" evidence="1">
    <location>
        <begin position="190"/>
        <end position="222"/>
    </location>
</feature>
<protein>
    <recommendedName>
        <fullName evidence="7">Intraflagellar transport protein 80 homolog</fullName>
    </recommendedName>
</protein>
<dbReference type="InterPro" id="IPR056157">
    <property type="entry name" value="TPR_IFT80_172_dom"/>
</dbReference>
<accession>A0A8J5V7S3</accession>
<gene>
    <name evidence="5" type="ORF">G9C98_002979</name>
</gene>
<sequence>MKFKVSLWKKNGHTKIVTCVAWNSAEEIYSIGEDHVLLCWHLDGSSTQTTKITEFPEDFYPTDMQWHPRAIQNTGTSIKKQSHDVVLITTADGKFYLVNKSGRIEKTVDGHKGAILRCRWSYDGSALLTAGEDGVIKVWSRSGMLRSTVVRGTHAILSAVWSPDSSNILYSQGSQLALQTLNFSSKSKKWYAHEGLILTVSWNRNNNFIISGSEDCRYKVWDGNGNLLFTSAAAERLEWENYEATLIKRKTIQVREIGNNSGVVEMLEISDRVVHMELAFNHLVVVTTNQCHIYSSTNWNTPVIFNLKNSTISAVILAEKHFLLIEWNVMTLYSYQGRLLSIPKWKGMTPDEPLYPPCIALCSDTLVLRDQANEKLLHILELSSNKPVNETHPHLHTCNVNEIAINRIGGAHDRQLAFIDVTRDLFLITIRSTGFGRICKIAAMAQSISWAIDANVLAAMLDATLSIWLCPNCVHYSDKKIIRRTRIDKENNEFGKQPSIVNIKNGIVTVRRGDGALIAISFYTFFTTLHHHIMNNKWQDALSLCRITKNNIIWTCMAVMATENKQLSAAEEAYAAIERYDKVDYIQYIDKISNKTEKLAEMSLLAGDLLAAEGILLQHGFINQAIRINIQMYNWSRALELAVRHKKQIDQVLEAREMYLKLLDKKETNTSYISLITTRRKSSSSNIITEMEIEAAADDDNNNNNNNNNNNKSDDED</sequence>
<name>A0A8J5V7S3_9HYME</name>
<dbReference type="PANTHER" id="PTHR24098:SF0">
    <property type="entry name" value="OUTER SEGMENT 5"/>
    <property type="match status" value="1"/>
</dbReference>